<evidence type="ECO:0008006" key="4">
    <source>
        <dbReference type="Google" id="ProtNLM"/>
    </source>
</evidence>
<evidence type="ECO:0000313" key="2">
    <source>
        <dbReference type="EMBL" id="MQY48146.1"/>
    </source>
</evidence>
<feature type="transmembrane region" description="Helical" evidence="1">
    <location>
        <begin position="97"/>
        <end position="119"/>
    </location>
</feature>
<name>A0A6A8AFZ5_9HYPH</name>
<comment type="caution">
    <text evidence="2">The sequence shown here is derived from an EMBL/GenBank/DDBJ whole genome shotgun (WGS) entry which is preliminary data.</text>
</comment>
<feature type="transmembrane region" description="Helical" evidence="1">
    <location>
        <begin position="217"/>
        <end position="235"/>
    </location>
</feature>
<feature type="transmembrane region" description="Helical" evidence="1">
    <location>
        <begin position="370"/>
        <end position="388"/>
    </location>
</feature>
<feature type="transmembrane region" description="Helical" evidence="1">
    <location>
        <begin position="247"/>
        <end position="265"/>
    </location>
</feature>
<feature type="transmembrane region" description="Helical" evidence="1">
    <location>
        <begin position="271"/>
        <end position="297"/>
    </location>
</feature>
<organism evidence="2 3">
    <name type="scientific">Endobacterium cereale</name>
    <dbReference type="NCBI Taxonomy" id="2663029"/>
    <lineage>
        <taxon>Bacteria</taxon>
        <taxon>Pseudomonadati</taxon>
        <taxon>Pseudomonadota</taxon>
        <taxon>Alphaproteobacteria</taxon>
        <taxon>Hyphomicrobiales</taxon>
        <taxon>Rhizobiaceae</taxon>
        <taxon>Endobacterium</taxon>
    </lineage>
</organism>
<dbReference type="RefSeq" id="WP_153356013.1">
    <property type="nucleotide sequence ID" value="NZ_WIXI01000047.1"/>
</dbReference>
<feature type="transmembrane region" description="Helical" evidence="1">
    <location>
        <begin position="16"/>
        <end position="40"/>
    </location>
</feature>
<evidence type="ECO:0000313" key="3">
    <source>
        <dbReference type="Proteomes" id="UP000435138"/>
    </source>
</evidence>
<feature type="transmembrane region" description="Helical" evidence="1">
    <location>
        <begin position="347"/>
        <end position="365"/>
    </location>
</feature>
<sequence length="681" mass="74775">MNGFDNVGINKHARGISALVAFVVASLFFFFAVTAIIGGMRGYSPVPFWDMWNGYLGFYTRLQSGEFSVWWMQHNEHRIILTRILFWLDIHFLHGSGAMLIVVNYLLVGMSAVMYMLFGRAILPKGYLFVAVIASCWLMFWSQENNLTWGFQSQFIMAQLLPLVALYFLFKSKNSDNKYSYFIGALVFGVLSFGTMANGVATLPVVIAYAILVRYPWRRIACLAFIFAIFAFLYFSDYKSPPSEYSTIDTVINHPMSVLKFYLVYLGSPFYYALGGFWAAALAGVFCSFSTLMLLFLHVRRPSECAAELALLAFLGYLSLTAFATAGGRSMTGIEQAVSSRYTTPAVMAWAALFVLLTPLVVRWLRVGRVGILIALTAVTLCLVPFQLQAMRSKADLQFEWWVAALALKLGIADKQIDYVFPSRQWALDVARVPATEKLSVFGSRQLVDDGVFALRSGISCQVVVDEVRQVAGASYISILGSYSGAQANADVRGLSLRNSSGIEVGRLLLDQRSGVGPAKVKGYVTFGTQGQSIVAQDLATGCAMTIDVPIASFETLSKFEAAEVTASASAIVRRDGWSGADFAQSRFDGLIVLGTGSLSDKDVGAVDINLKRGDRVLLRTGPNNFGQTISLNGAGKLRLPISTEWVMLDFSNPLLPETFTATFEDQGQDWGAWSAIAVVQ</sequence>
<gene>
    <name evidence="2" type="ORF">GAO09_19075</name>
</gene>
<proteinExistence type="predicted"/>
<dbReference type="Proteomes" id="UP000435138">
    <property type="component" value="Unassembled WGS sequence"/>
</dbReference>
<reference evidence="2 3" key="1">
    <citation type="submission" date="2019-11" db="EMBL/GenBank/DDBJ databases">
        <title>Genome analysis of Rhizobacterium cereale a novel genus and species isolated from maize roots in North Spain.</title>
        <authorList>
            <person name="Menendez E."/>
            <person name="Flores-Felix J.D."/>
            <person name="Ramirez-Bahena M.-H."/>
            <person name="Igual J.M."/>
            <person name="Garcia-Fraile P."/>
            <person name="Peix A."/>
            <person name="Velazquez E."/>
        </authorList>
    </citation>
    <scope>NUCLEOTIDE SEQUENCE [LARGE SCALE GENOMIC DNA]</scope>
    <source>
        <strain evidence="2 3">RZME27</strain>
    </source>
</reference>
<protein>
    <recommendedName>
        <fullName evidence="4">Transmembrane protein</fullName>
    </recommendedName>
</protein>
<feature type="transmembrane region" description="Helical" evidence="1">
    <location>
        <begin position="182"/>
        <end position="211"/>
    </location>
</feature>
<feature type="transmembrane region" description="Helical" evidence="1">
    <location>
        <begin position="126"/>
        <end position="143"/>
    </location>
</feature>
<evidence type="ECO:0000256" key="1">
    <source>
        <dbReference type="SAM" id="Phobius"/>
    </source>
</evidence>
<dbReference type="EMBL" id="WIXI01000047">
    <property type="protein sequence ID" value="MQY48146.1"/>
    <property type="molecule type" value="Genomic_DNA"/>
</dbReference>
<keyword evidence="1" id="KW-1133">Transmembrane helix</keyword>
<keyword evidence="1" id="KW-0812">Transmembrane</keyword>
<feature type="transmembrane region" description="Helical" evidence="1">
    <location>
        <begin position="149"/>
        <end position="170"/>
    </location>
</feature>
<dbReference type="AlphaFoldDB" id="A0A6A8AFZ5"/>
<keyword evidence="1" id="KW-0472">Membrane</keyword>
<keyword evidence="3" id="KW-1185">Reference proteome</keyword>
<feature type="transmembrane region" description="Helical" evidence="1">
    <location>
        <begin position="309"/>
        <end position="327"/>
    </location>
</feature>
<accession>A0A6A8AFZ5</accession>